<comment type="caution">
    <text evidence="2">The sequence shown here is derived from an EMBL/GenBank/DDBJ whole genome shotgun (WGS) entry which is preliminary data.</text>
</comment>
<evidence type="ECO:0000256" key="1">
    <source>
        <dbReference type="SAM" id="MobiDB-lite"/>
    </source>
</evidence>
<accession>A0AAN6U1P5</accession>
<feature type="compositionally biased region" description="Polar residues" evidence="1">
    <location>
        <begin position="354"/>
        <end position="375"/>
    </location>
</feature>
<feature type="compositionally biased region" description="Acidic residues" evidence="1">
    <location>
        <begin position="284"/>
        <end position="295"/>
    </location>
</feature>
<feature type="compositionally biased region" description="Basic and acidic residues" evidence="1">
    <location>
        <begin position="333"/>
        <end position="343"/>
    </location>
</feature>
<feature type="compositionally biased region" description="Basic and acidic residues" evidence="1">
    <location>
        <begin position="296"/>
        <end position="312"/>
    </location>
</feature>
<feature type="region of interest" description="Disordered" evidence="1">
    <location>
        <begin position="330"/>
        <end position="375"/>
    </location>
</feature>
<keyword evidence="3" id="KW-1185">Reference proteome</keyword>
<name>A0AAN6U1P5_9PEZI</name>
<protein>
    <submittedName>
        <fullName evidence="2">Uncharacterized protein</fullName>
    </submittedName>
</protein>
<proteinExistence type="predicted"/>
<organism evidence="2 3">
    <name type="scientific">Parathielavia appendiculata</name>
    <dbReference type="NCBI Taxonomy" id="2587402"/>
    <lineage>
        <taxon>Eukaryota</taxon>
        <taxon>Fungi</taxon>
        <taxon>Dikarya</taxon>
        <taxon>Ascomycota</taxon>
        <taxon>Pezizomycotina</taxon>
        <taxon>Sordariomycetes</taxon>
        <taxon>Sordariomycetidae</taxon>
        <taxon>Sordariales</taxon>
        <taxon>Chaetomiaceae</taxon>
        <taxon>Parathielavia</taxon>
    </lineage>
</organism>
<reference evidence="2" key="2">
    <citation type="submission" date="2023-05" db="EMBL/GenBank/DDBJ databases">
        <authorList>
            <consortium name="Lawrence Berkeley National Laboratory"/>
            <person name="Steindorff A."/>
            <person name="Hensen N."/>
            <person name="Bonometti L."/>
            <person name="Westerberg I."/>
            <person name="Brannstrom I.O."/>
            <person name="Guillou S."/>
            <person name="Cros-Aarteil S."/>
            <person name="Calhoun S."/>
            <person name="Haridas S."/>
            <person name="Kuo A."/>
            <person name="Mondo S."/>
            <person name="Pangilinan J."/>
            <person name="Riley R."/>
            <person name="Labutti K."/>
            <person name="Andreopoulos B."/>
            <person name="Lipzen A."/>
            <person name="Chen C."/>
            <person name="Yanf M."/>
            <person name="Daum C."/>
            <person name="Ng V."/>
            <person name="Clum A."/>
            <person name="Ohm R."/>
            <person name="Martin F."/>
            <person name="Silar P."/>
            <person name="Natvig D."/>
            <person name="Lalanne C."/>
            <person name="Gautier V."/>
            <person name="Ament-Velasquez S.L."/>
            <person name="Kruys A."/>
            <person name="Hutchinson M.I."/>
            <person name="Powell A.J."/>
            <person name="Barry K."/>
            <person name="Miller A.N."/>
            <person name="Grigoriev I.V."/>
            <person name="Debuchy R."/>
            <person name="Gladieux P."/>
            <person name="Thoren M.H."/>
            <person name="Johannesson H."/>
        </authorList>
    </citation>
    <scope>NUCLEOTIDE SEQUENCE</scope>
    <source>
        <strain evidence="2">CBS 731.68</strain>
    </source>
</reference>
<dbReference type="AlphaFoldDB" id="A0AAN6U1P5"/>
<dbReference type="GeneID" id="87827926"/>
<sequence>MAQTWARFCPNLDIVQYREALSNEKKPELDRRANKLARGRAPTNCTSLPSLAGKDKRPYEFVRTDDSGQRTVETRIPDATLGLTTFDDYFLERCFGCAVRDCKDAHGERQPDLRLSQDRLRDMMHNPQCGLAVDGVGGRRTSSSHMPPTRLKSETYLAMLDDLVRDPDNVAEYQTADSNGYQLFAFTSCGSYWEVYIAWNFLNTCFVEIIWEGDVKQFSRAYDLICIVDQIHDYAVNNHREFVMKHLEAWHARHEKTRQPHASRSSAETLPAGRKPMDGTSDRSEDESSESDGTDAEDRNKPGDVDADHLDGLMDLDTGLPEWFLLKQRSKWARQDKAQETRERNRKLCRSVPSLDTDSLGQRSNATTAPKRQRK</sequence>
<evidence type="ECO:0000313" key="2">
    <source>
        <dbReference type="EMBL" id="KAK4124722.1"/>
    </source>
</evidence>
<dbReference type="RefSeq" id="XP_062648493.1">
    <property type="nucleotide sequence ID" value="XM_062791157.1"/>
</dbReference>
<gene>
    <name evidence="2" type="ORF">N657DRAFT_632691</name>
</gene>
<evidence type="ECO:0000313" key="3">
    <source>
        <dbReference type="Proteomes" id="UP001302602"/>
    </source>
</evidence>
<reference evidence="2" key="1">
    <citation type="journal article" date="2023" name="Mol. Phylogenet. Evol.">
        <title>Genome-scale phylogeny and comparative genomics of the fungal order Sordariales.</title>
        <authorList>
            <person name="Hensen N."/>
            <person name="Bonometti L."/>
            <person name="Westerberg I."/>
            <person name="Brannstrom I.O."/>
            <person name="Guillou S."/>
            <person name="Cros-Aarteil S."/>
            <person name="Calhoun S."/>
            <person name="Haridas S."/>
            <person name="Kuo A."/>
            <person name="Mondo S."/>
            <person name="Pangilinan J."/>
            <person name="Riley R."/>
            <person name="LaButti K."/>
            <person name="Andreopoulos B."/>
            <person name="Lipzen A."/>
            <person name="Chen C."/>
            <person name="Yan M."/>
            <person name="Daum C."/>
            <person name="Ng V."/>
            <person name="Clum A."/>
            <person name="Steindorff A."/>
            <person name="Ohm R.A."/>
            <person name="Martin F."/>
            <person name="Silar P."/>
            <person name="Natvig D.O."/>
            <person name="Lalanne C."/>
            <person name="Gautier V."/>
            <person name="Ament-Velasquez S.L."/>
            <person name="Kruys A."/>
            <person name="Hutchinson M.I."/>
            <person name="Powell A.J."/>
            <person name="Barry K."/>
            <person name="Miller A.N."/>
            <person name="Grigoriev I.V."/>
            <person name="Debuchy R."/>
            <person name="Gladieux P."/>
            <person name="Hiltunen Thoren M."/>
            <person name="Johannesson H."/>
        </authorList>
    </citation>
    <scope>NUCLEOTIDE SEQUENCE</scope>
    <source>
        <strain evidence="2">CBS 731.68</strain>
    </source>
</reference>
<dbReference type="EMBL" id="MU853226">
    <property type="protein sequence ID" value="KAK4124722.1"/>
    <property type="molecule type" value="Genomic_DNA"/>
</dbReference>
<feature type="region of interest" description="Disordered" evidence="1">
    <location>
        <begin position="254"/>
        <end position="312"/>
    </location>
</feature>
<dbReference type="Proteomes" id="UP001302602">
    <property type="component" value="Unassembled WGS sequence"/>
</dbReference>